<evidence type="ECO:0000256" key="1">
    <source>
        <dbReference type="SAM" id="MobiDB-lite"/>
    </source>
</evidence>
<evidence type="ECO:0000313" key="2">
    <source>
        <dbReference type="EMBL" id="KFM60616.1"/>
    </source>
</evidence>
<accession>A0A087T677</accession>
<reference evidence="2 3" key="1">
    <citation type="submission" date="2013-11" db="EMBL/GenBank/DDBJ databases">
        <title>Genome sequencing of Stegodyphus mimosarum.</title>
        <authorList>
            <person name="Bechsgaard J."/>
        </authorList>
    </citation>
    <scope>NUCLEOTIDE SEQUENCE [LARGE SCALE GENOMIC DNA]</scope>
</reference>
<sequence length="134" mass="14865">MRPRFKTQRSSSMPTPKAQKSEDGGRMSPSLDDQDDNSTTHKEGTSRVSNEDNVLLDPEVLVDFPTQALVLTVLATLVRNTTDENEMQILYEYLAEASVVFARVFPVIHSLLDSKITSVLSLCHDQVILSAVQS</sequence>
<feature type="region of interest" description="Disordered" evidence="1">
    <location>
        <begin position="1"/>
        <end position="52"/>
    </location>
</feature>
<protein>
    <submittedName>
        <fullName evidence="2">Neurofibromin</fullName>
    </submittedName>
</protein>
<evidence type="ECO:0000313" key="3">
    <source>
        <dbReference type="Proteomes" id="UP000054359"/>
    </source>
</evidence>
<dbReference type="STRING" id="407821.A0A087T677"/>
<keyword evidence="3" id="KW-1185">Reference proteome</keyword>
<dbReference type="EMBL" id="KK113625">
    <property type="protein sequence ID" value="KFM60616.1"/>
    <property type="molecule type" value="Genomic_DNA"/>
</dbReference>
<proteinExistence type="predicted"/>
<dbReference type="AlphaFoldDB" id="A0A087T677"/>
<name>A0A087T677_STEMI</name>
<dbReference type="Proteomes" id="UP000054359">
    <property type="component" value="Unassembled WGS sequence"/>
</dbReference>
<dbReference type="OrthoDB" id="6430915at2759"/>
<organism evidence="2 3">
    <name type="scientific">Stegodyphus mimosarum</name>
    <name type="common">African social velvet spider</name>
    <dbReference type="NCBI Taxonomy" id="407821"/>
    <lineage>
        <taxon>Eukaryota</taxon>
        <taxon>Metazoa</taxon>
        <taxon>Ecdysozoa</taxon>
        <taxon>Arthropoda</taxon>
        <taxon>Chelicerata</taxon>
        <taxon>Arachnida</taxon>
        <taxon>Araneae</taxon>
        <taxon>Araneomorphae</taxon>
        <taxon>Entelegynae</taxon>
        <taxon>Eresoidea</taxon>
        <taxon>Eresidae</taxon>
        <taxon>Stegodyphus</taxon>
    </lineage>
</organism>
<feature type="non-terminal residue" evidence="2">
    <location>
        <position position="134"/>
    </location>
</feature>
<gene>
    <name evidence="2" type="ORF">X975_20357</name>
</gene>